<keyword evidence="2" id="KW-1133">Transmembrane helix</keyword>
<dbReference type="Pfam" id="PF07676">
    <property type="entry name" value="PD40"/>
    <property type="match status" value="1"/>
</dbReference>
<reference evidence="3 4" key="1">
    <citation type="submission" date="2018-03" db="EMBL/GenBank/DDBJ databases">
        <title>Genomic Encyclopedia of Archaeal and Bacterial Type Strains, Phase II (KMG-II): from individual species to whole genera.</title>
        <authorList>
            <person name="Goeker M."/>
        </authorList>
    </citation>
    <scope>NUCLEOTIDE SEQUENCE [LARGE SCALE GENOMIC DNA]</scope>
    <source>
        <strain evidence="3 4">DSM 45348</strain>
    </source>
</reference>
<evidence type="ECO:0000256" key="2">
    <source>
        <dbReference type="SAM" id="Phobius"/>
    </source>
</evidence>
<feature type="compositionally biased region" description="Low complexity" evidence="1">
    <location>
        <begin position="73"/>
        <end position="100"/>
    </location>
</feature>
<evidence type="ECO:0000313" key="4">
    <source>
        <dbReference type="Proteomes" id="UP000239209"/>
    </source>
</evidence>
<accession>A0A2T0S8I8</accession>
<organism evidence="3 4">
    <name type="scientific">Pseudosporangium ferrugineum</name>
    <dbReference type="NCBI Taxonomy" id="439699"/>
    <lineage>
        <taxon>Bacteria</taxon>
        <taxon>Bacillati</taxon>
        <taxon>Actinomycetota</taxon>
        <taxon>Actinomycetes</taxon>
        <taxon>Micromonosporales</taxon>
        <taxon>Micromonosporaceae</taxon>
        <taxon>Pseudosporangium</taxon>
    </lineage>
</organism>
<feature type="region of interest" description="Disordered" evidence="1">
    <location>
        <begin position="69"/>
        <end position="120"/>
    </location>
</feature>
<gene>
    <name evidence="3" type="ORF">CLV70_106345</name>
</gene>
<name>A0A2T0S8I8_9ACTN</name>
<dbReference type="OrthoDB" id="3347970at2"/>
<dbReference type="RefSeq" id="WP_106127244.1">
    <property type="nucleotide sequence ID" value="NZ_PVZG01000006.1"/>
</dbReference>
<keyword evidence="2" id="KW-0812">Transmembrane</keyword>
<comment type="caution">
    <text evidence="3">The sequence shown here is derived from an EMBL/GenBank/DDBJ whole genome shotgun (WGS) entry which is preliminary data.</text>
</comment>
<proteinExistence type="predicted"/>
<dbReference type="Proteomes" id="UP000239209">
    <property type="component" value="Unassembled WGS sequence"/>
</dbReference>
<feature type="transmembrane region" description="Helical" evidence="2">
    <location>
        <begin position="39"/>
        <end position="58"/>
    </location>
</feature>
<dbReference type="InterPro" id="IPR011659">
    <property type="entry name" value="WD40"/>
</dbReference>
<sequence>MTGQDPLRTSLEDLAGTVAPADLYERSLRRSRRIGRREAAVGTGAVLLALGLLGSGLWQLPHSTGPRADGVVSAPLSPSAHAPATSHAAGSAVSPGTPTGRPDRPDRPRPTSTISLKPRSTSLAALPGKAFYEEAGTGGGLFRLTRHGVPERVLSAPFSTAGVSPDGERIAYVTDGQLMVVGTGGSDAQQVYAGTTSSDQAPAWSPDGNRLLIDAADPGVLDVATGHLEPLPSGLDGEHYRWSGDGTTLVYATPSCGLEVAGVDAQTGTPVPEQTATSGPAACRPVSVDATGDLVTVQTGAPAAGAAADAPADAVLDTRTGELVELPVRGTIVGAVFDPDGNLLVRSVRDGRTRLSLFDPAFSLLVQAREPRSLRGLDLVAYTR</sequence>
<keyword evidence="2" id="KW-0472">Membrane</keyword>
<dbReference type="InterPro" id="IPR011042">
    <property type="entry name" value="6-blade_b-propeller_TolB-like"/>
</dbReference>
<protein>
    <submittedName>
        <fullName evidence="3">TolB protein</fullName>
    </submittedName>
</protein>
<dbReference type="EMBL" id="PVZG01000006">
    <property type="protein sequence ID" value="PRY29623.1"/>
    <property type="molecule type" value="Genomic_DNA"/>
</dbReference>
<evidence type="ECO:0000313" key="3">
    <source>
        <dbReference type="EMBL" id="PRY29623.1"/>
    </source>
</evidence>
<keyword evidence="4" id="KW-1185">Reference proteome</keyword>
<dbReference type="AlphaFoldDB" id="A0A2T0S8I8"/>
<dbReference type="SUPFAM" id="SSF82171">
    <property type="entry name" value="DPP6 N-terminal domain-like"/>
    <property type="match status" value="1"/>
</dbReference>
<evidence type="ECO:0000256" key="1">
    <source>
        <dbReference type="SAM" id="MobiDB-lite"/>
    </source>
</evidence>
<dbReference type="Gene3D" id="2.120.10.30">
    <property type="entry name" value="TolB, C-terminal domain"/>
    <property type="match status" value="1"/>
</dbReference>